<reference evidence="1" key="1">
    <citation type="submission" date="2019-08" db="EMBL/GenBank/DDBJ databases">
        <authorList>
            <person name="Kucharzyk K."/>
            <person name="Murdoch R.W."/>
            <person name="Higgins S."/>
            <person name="Loffler F."/>
        </authorList>
    </citation>
    <scope>NUCLEOTIDE SEQUENCE</scope>
</reference>
<proteinExistence type="predicted"/>
<evidence type="ECO:0000313" key="1">
    <source>
        <dbReference type="EMBL" id="MPN31054.1"/>
    </source>
</evidence>
<protein>
    <submittedName>
        <fullName evidence="1">Uncharacterized protein</fullName>
    </submittedName>
</protein>
<comment type="caution">
    <text evidence="1">The sequence shown here is derived from an EMBL/GenBank/DDBJ whole genome shotgun (WGS) entry which is preliminary data.</text>
</comment>
<sequence>MGAFGALMSTAGLIALTDTPVTVPLPAQSSASTGLDFTTADNITIVEDGVYRIDFHVLGSFSEIGNVGVSLAIDGTPQPDGILAYELLASEIITFTLTNYYAFTAGAQLSLQMSASVSGNFIFAVTGSSAILSVERVA</sequence>
<dbReference type="InterPro" id="IPR008983">
    <property type="entry name" value="Tumour_necrosis_fac-like_dom"/>
</dbReference>
<accession>A0A645H410</accession>
<dbReference type="EMBL" id="VSSQ01082429">
    <property type="protein sequence ID" value="MPN31054.1"/>
    <property type="molecule type" value="Genomic_DNA"/>
</dbReference>
<dbReference type="Gene3D" id="2.60.120.40">
    <property type="match status" value="1"/>
</dbReference>
<name>A0A645H410_9ZZZZ</name>
<dbReference type="AlphaFoldDB" id="A0A645H410"/>
<gene>
    <name evidence="1" type="ORF">SDC9_178527</name>
</gene>
<organism evidence="1">
    <name type="scientific">bioreactor metagenome</name>
    <dbReference type="NCBI Taxonomy" id="1076179"/>
    <lineage>
        <taxon>unclassified sequences</taxon>
        <taxon>metagenomes</taxon>
        <taxon>ecological metagenomes</taxon>
    </lineage>
</organism>